<dbReference type="SUPFAM" id="SSF55781">
    <property type="entry name" value="GAF domain-like"/>
    <property type="match status" value="1"/>
</dbReference>
<dbReference type="Pfam" id="PF03861">
    <property type="entry name" value="ANTAR"/>
    <property type="match status" value="1"/>
</dbReference>
<dbReference type="GO" id="GO:0003723">
    <property type="term" value="F:RNA binding"/>
    <property type="evidence" value="ECO:0007669"/>
    <property type="project" value="InterPro"/>
</dbReference>
<reference evidence="2 3" key="1">
    <citation type="submission" date="2017-07" db="EMBL/GenBank/DDBJ databases">
        <title>Amycolatopsis thailandensis Genome sequencing and assembly.</title>
        <authorList>
            <person name="Kaur N."/>
            <person name="Mayilraj S."/>
        </authorList>
    </citation>
    <scope>NUCLEOTIDE SEQUENCE [LARGE SCALE GENOMIC DNA]</scope>
    <source>
        <strain evidence="2 3">JCM 16380</strain>
    </source>
</reference>
<organism evidence="2 3">
    <name type="scientific">Amycolatopsis thailandensis</name>
    <dbReference type="NCBI Taxonomy" id="589330"/>
    <lineage>
        <taxon>Bacteria</taxon>
        <taxon>Bacillati</taxon>
        <taxon>Actinomycetota</taxon>
        <taxon>Actinomycetes</taxon>
        <taxon>Pseudonocardiales</taxon>
        <taxon>Pseudonocardiaceae</taxon>
        <taxon>Amycolatopsis</taxon>
    </lineage>
</organism>
<comment type="caution">
    <text evidence="2">The sequence shown here is derived from an EMBL/GenBank/DDBJ whole genome shotgun (WGS) entry which is preliminary data.</text>
</comment>
<sequence>MACLDAAAAWMPRDSEPPGVMSGDKGTQRISTAVHGQPIDIDALLRHLRDRATLEHAAGVLMARYELADATTAIHALRTAALRHHVGPNALARALIVAPRPWREGPWFPPRVWRSAPELDFLPASSTIRPTGLLWAALDRVTDRAQTAQGDIQSVTKNRTGLKLERAEGFSAEFFQHFAHVEGDATACGIAMRVREPITVAEVTKSGIFDRPALEALVAEKVRAVYSLPLCGPDGCEGVVSVHYHRPGQGPSKATRDELSRIAYQTATWLHWYRRTATLDALEDLHLHRARFPG</sequence>
<evidence type="ECO:0000313" key="2">
    <source>
        <dbReference type="EMBL" id="OXM49409.1"/>
    </source>
</evidence>
<dbReference type="RefSeq" id="WP_093937394.1">
    <property type="nucleotide sequence ID" value="NZ_NMQT01000112.1"/>
</dbReference>
<name>A0A229RSH7_9PSEU</name>
<protein>
    <recommendedName>
        <fullName evidence="1">ANTAR domain-containing protein</fullName>
    </recommendedName>
</protein>
<dbReference type="InterPro" id="IPR005561">
    <property type="entry name" value="ANTAR"/>
</dbReference>
<gene>
    <name evidence="2" type="ORF">CFP71_30415</name>
</gene>
<feature type="domain" description="ANTAR" evidence="1">
    <location>
        <begin position="44"/>
        <end position="96"/>
    </location>
</feature>
<keyword evidence="3" id="KW-1185">Reference proteome</keyword>
<dbReference type="OrthoDB" id="4694899at2"/>
<evidence type="ECO:0000259" key="1">
    <source>
        <dbReference type="Pfam" id="PF03861"/>
    </source>
</evidence>
<dbReference type="AlphaFoldDB" id="A0A229RSH7"/>
<proteinExistence type="predicted"/>
<evidence type="ECO:0000313" key="3">
    <source>
        <dbReference type="Proteomes" id="UP000215223"/>
    </source>
</evidence>
<dbReference type="Gene3D" id="3.30.450.40">
    <property type="match status" value="1"/>
</dbReference>
<accession>A0A229RSH7</accession>
<dbReference type="Proteomes" id="UP000215223">
    <property type="component" value="Unassembled WGS sequence"/>
</dbReference>
<dbReference type="InterPro" id="IPR029016">
    <property type="entry name" value="GAF-like_dom_sf"/>
</dbReference>
<dbReference type="EMBL" id="NMQT01000112">
    <property type="protein sequence ID" value="OXM49409.1"/>
    <property type="molecule type" value="Genomic_DNA"/>
</dbReference>